<organism evidence="2 3">
    <name type="scientific">Diabrotica balteata</name>
    <name type="common">Banded cucumber beetle</name>
    <dbReference type="NCBI Taxonomy" id="107213"/>
    <lineage>
        <taxon>Eukaryota</taxon>
        <taxon>Metazoa</taxon>
        <taxon>Ecdysozoa</taxon>
        <taxon>Arthropoda</taxon>
        <taxon>Hexapoda</taxon>
        <taxon>Insecta</taxon>
        <taxon>Pterygota</taxon>
        <taxon>Neoptera</taxon>
        <taxon>Endopterygota</taxon>
        <taxon>Coleoptera</taxon>
        <taxon>Polyphaga</taxon>
        <taxon>Cucujiformia</taxon>
        <taxon>Chrysomeloidea</taxon>
        <taxon>Chrysomelidae</taxon>
        <taxon>Galerucinae</taxon>
        <taxon>Diabroticina</taxon>
        <taxon>Diabroticites</taxon>
        <taxon>Diabrotica</taxon>
    </lineage>
</organism>
<dbReference type="EMBL" id="OU898277">
    <property type="protein sequence ID" value="CAG9829986.1"/>
    <property type="molecule type" value="Genomic_DNA"/>
</dbReference>
<sequence length="107" mass="12946">MKEILRKVEEIRNKIKEIQKCQKNDLENLESKFENALQEDMREIEEKLKEIKNQQNVGERRETIIHKIQQSQVNKELQNEWESQRKCTHYKSKTTQNICDAIIHPNN</sequence>
<keyword evidence="1" id="KW-0175">Coiled coil</keyword>
<reference evidence="2" key="1">
    <citation type="submission" date="2022-01" db="EMBL/GenBank/DDBJ databases">
        <authorList>
            <person name="King R."/>
        </authorList>
    </citation>
    <scope>NUCLEOTIDE SEQUENCE</scope>
</reference>
<accession>A0A9N9SSP0</accession>
<evidence type="ECO:0000256" key="1">
    <source>
        <dbReference type="SAM" id="Coils"/>
    </source>
</evidence>
<feature type="coiled-coil region" evidence="1">
    <location>
        <begin position="1"/>
        <end position="61"/>
    </location>
</feature>
<gene>
    <name evidence="2" type="ORF">DIABBA_LOCUS3728</name>
</gene>
<dbReference type="AlphaFoldDB" id="A0A9N9SSP0"/>
<protein>
    <submittedName>
        <fullName evidence="2">Uncharacterized protein</fullName>
    </submittedName>
</protein>
<keyword evidence="3" id="KW-1185">Reference proteome</keyword>
<evidence type="ECO:0000313" key="2">
    <source>
        <dbReference type="EMBL" id="CAG9829986.1"/>
    </source>
</evidence>
<name>A0A9N9SSP0_DIABA</name>
<evidence type="ECO:0000313" key="3">
    <source>
        <dbReference type="Proteomes" id="UP001153709"/>
    </source>
</evidence>
<dbReference type="Proteomes" id="UP001153709">
    <property type="component" value="Chromosome 2"/>
</dbReference>
<proteinExistence type="predicted"/>